<evidence type="ECO:0000313" key="2">
    <source>
        <dbReference type="EMBL" id="CAD8871765.1"/>
    </source>
</evidence>
<organism evidence="2">
    <name type="scientific">Noctiluca scintillans</name>
    <name type="common">Sea sparkle</name>
    <name type="synonym">Red tide dinoflagellate</name>
    <dbReference type="NCBI Taxonomy" id="2966"/>
    <lineage>
        <taxon>Eukaryota</taxon>
        <taxon>Sar</taxon>
        <taxon>Alveolata</taxon>
        <taxon>Dinophyceae</taxon>
        <taxon>Noctilucales</taxon>
        <taxon>Noctilucaceae</taxon>
        <taxon>Noctiluca</taxon>
    </lineage>
</organism>
<dbReference type="AlphaFoldDB" id="A0A7S1FKN6"/>
<keyword evidence="1" id="KW-0472">Membrane</keyword>
<dbReference type="EMBL" id="HBFQ01064983">
    <property type="protein sequence ID" value="CAD8871765.1"/>
    <property type="molecule type" value="Transcribed_RNA"/>
</dbReference>
<keyword evidence="1" id="KW-0812">Transmembrane</keyword>
<keyword evidence="1" id="KW-1133">Transmembrane helix</keyword>
<sequence length="249" mass="27516">MPADWTKILLIGGGAAGVAAVLYYLLREEQPQVALAEKEQPVEAPSKKGAISKEQVRQILQDIISAQELMRGYMKDLTLEFRNKALTFEQIYQRIKAVQPSDPLEDHGLTMTDFDALLETHQTDLVVREAIGKIMGAPSPGSQDSPQVKDISVAKIIDVHRFMQKELNNLVEEFLALPSRDTFDMKTVAIAAQAMVGARVEQEFGYTSEDIEGAVLLKHSALAQDRKFGTINHEIQQAMAKLMGPTPGN</sequence>
<feature type="transmembrane region" description="Helical" evidence="1">
    <location>
        <begin position="6"/>
        <end position="26"/>
    </location>
</feature>
<accession>A0A7S1FKN6</accession>
<reference evidence="2" key="1">
    <citation type="submission" date="2021-01" db="EMBL/GenBank/DDBJ databases">
        <authorList>
            <person name="Corre E."/>
            <person name="Pelletier E."/>
            <person name="Niang G."/>
            <person name="Scheremetjew M."/>
            <person name="Finn R."/>
            <person name="Kale V."/>
            <person name="Holt S."/>
            <person name="Cochrane G."/>
            <person name="Meng A."/>
            <person name="Brown T."/>
            <person name="Cohen L."/>
        </authorList>
    </citation>
    <scope>NUCLEOTIDE SEQUENCE</scope>
</reference>
<protein>
    <submittedName>
        <fullName evidence="2">Uncharacterized protein</fullName>
    </submittedName>
</protein>
<proteinExistence type="predicted"/>
<name>A0A7S1FKN6_NOCSC</name>
<gene>
    <name evidence="2" type="ORF">NSCI0253_LOCUS46122</name>
</gene>
<evidence type="ECO:0000256" key="1">
    <source>
        <dbReference type="SAM" id="Phobius"/>
    </source>
</evidence>